<protein>
    <recommendedName>
        <fullName evidence="3">exo-alpha-sialidase</fullName>
        <ecNumber evidence="3">3.2.1.18</ecNumber>
    </recommendedName>
</protein>
<proteinExistence type="inferred from homology"/>
<reference evidence="7 8" key="1">
    <citation type="submission" date="2021-11" db="EMBL/GenBank/DDBJ databases">
        <title>Whole genome sequences of diphtheriae toxin producing Corynebacterium ulcerans isolates from cats in Osaka, Japan.</title>
        <authorList>
            <person name="Umeda K."/>
            <person name="Hirai Y."/>
        </authorList>
    </citation>
    <scope>NUCLEOTIDE SEQUENCE [LARGE SCALE GENOMIC DNA]</scope>
    <source>
        <strain evidence="7 8">12109B-1</strain>
    </source>
</reference>
<name>A0ABD0BEX6_CORUL</name>
<dbReference type="Proteomes" id="UP001205910">
    <property type="component" value="Unassembled WGS sequence"/>
</dbReference>
<gene>
    <name evidence="7" type="primary">nanH</name>
    <name evidence="7" type="ORF">CULCOIPH005_05880</name>
</gene>
<dbReference type="EMBL" id="BQFK01000001">
    <property type="protein sequence ID" value="GJJ42399.1"/>
    <property type="molecule type" value="Genomic_DNA"/>
</dbReference>
<sequence>MLAVSFLCVSSISRKEVSNDGFTPPWNSQSADNSHSSACLTAQGLAVPTGFAEEALSPATAPLDNNGLFDAAPPAPVARGAAGEKGLREPVEQPFFSEKTIRDVDASGERCFRIPAIATAADGTLLVGFDNRYIDKSNLTWCRDAPFDNKKRNPKEHQTDIELLKSYDSGDSFEEGGFIAQGTTDERGISYTDPSFVVDRANGKIFAVFVRGIDYRFFDALAGVNKGKPEDQIVNRTVQDTVIIESADNGETWGNMKLVSYLTEKIEVRHRAGEMLPGRGRFATSGNGIQLRYGEKEGRLLFPMSVHYSPSGAGTVANLALYSDDHGETWHVGQGVGGEGDMNGDENKLVELSDGRVMMNSKSTGKNPSDPSGADRWRSYSDDQGETWSAPERVVVAPPQHSDMYNKGINVSLIRAYPNAPEGSAAAKVLLYSAPINKRTSNPYGQDGRFNGWVMASCDDGQTWKYGKQVESGRFQYSVMTPMADGNIGMAYESGDDKRGMTLKFAKFNMAWLGADCLSNKALGITDLPDPALAKAIEEAKAATAKAEEATANVVRLTKELEDLEIDREELLEALDKAKAAAQKAITAAEEANAKVKAAEEATAKAEESAAKAEDEAKALAEQLAKVEEELAKSQDQAKVLAEAKEAAEIAQKAAEEALRLEKEKNKTGKDTDNTENKGFWQGLLQVLPGLAPIFSFLASLWDGIQKLFGVKA</sequence>
<dbReference type="InterPro" id="IPR036278">
    <property type="entry name" value="Sialidase_sf"/>
</dbReference>
<feature type="coiled-coil region" evidence="4">
    <location>
        <begin position="533"/>
        <end position="671"/>
    </location>
</feature>
<keyword evidence="4" id="KW-0175">Coiled coil</keyword>
<feature type="compositionally biased region" description="Polar residues" evidence="5">
    <location>
        <begin position="360"/>
        <end position="370"/>
    </location>
</feature>
<accession>A0ABD0BEX6</accession>
<feature type="domain" description="Sialidase" evidence="6">
    <location>
        <begin position="239"/>
        <end position="490"/>
    </location>
</feature>
<dbReference type="Gene3D" id="2.120.10.10">
    <property type="match status" value="1"/>
</dbReference>
<dbReference type="SUPFAM" id="SSF50939">
    <property type="entry name" value="Sialidases"/>
    <property type="match status" value="1"/>
</dbReference>
<dbReference type="EC" id="3.2.1.18" evidence="3"/>
<dbReference type="Pfam" id="PF13088">
    <property type="entry name" value="BNR_2"/>
    <property type="match status" value="1"/>
</dbReference>
<evidence type="ECO:0000256" key="5">
    <source>
        <dbReference type="SAM" id="MobiDB-lite"/>
    </source>
</evidence>
<dbReference type="InterPro" id="IPR011040">
    <property type="entry name" value="Sialidase"/>
</dbReference>
<evidence type="ECO:0000256" key="3">
    <source>
        <dbReference type="ARBA" id="ARBA00012733"/>
    </source>
</evidence>
<evidence type="ECO:0000313" key="7">
    <source>
        <dbReference type="EMBL" id="GJJ42399.1"/>
    </source>
</evidence>
<evidence type="ECO:0000259" key="6">
    <source>
        <dbReference type="Pfam" id="PF13088"/>
    </source>
</evidence>
<dbReference type="CDD" id="cd15482">
    <property type="entry name" value="Sialidase_non-viral"/>
    <property type="match status" value="1"/>
</dbReference>
<dbReference type="PANTHER" id="PTHR10628:SF30">
    <property type="entry name" value="EXO-ALPHA-SIALIDASE"/>
    <property type="match status" value="1"/>
</dbReference>
<evidence type="ECO:0000256" key="4">
    <source>
        <dbReference type="SAM" id="Coils"/>
    </source>
</evidence>
<comment type="similarity">
    <text evidence="2">Belongs to the glycosyl hydrolase 33 family.</text>
</comment>
<comment type="catalytic activity">
    <reaction evidence="1">
        <text>Hydrolysis of alpha-(2-&gt;3)-, alpha-(2-&gt;6)-, alpha-(2-&gt;8)- glycosidic linkages of terminal sialic acid residues in oligosaccharides, glycoproteins, glycolipids, colominic acid and synthetic substrates.</text>
        <dbReference type="EC" id="3.2.1.18"/>
    </reaction>
</comment>
<evidence type="ECO:0000256" key="1">
    <source>
        <dbReference type="ARBA" id="ARBA00000427"/>
    </source>
</evidence>
<comment type="caution">
    <text evidence="7">The sequence shown here is derived from an EMBL/GenBank/DDBJ whole genome shotgun (WGS) entry which is preliminary data.</text>
</comment>
<organism evidence="7 8">
    <name type="scientific">Corynebacterium ulcerans</name>
    <dbReference type="NCBI Taxonomy" id="65058"/>
    <lineage>
        <taxon>Bacteria</taxon>
        <taxon>Bacillati</taxon>
        <taxon>Actinomycetota</taxon>
        <taxon>Actinomycetes</taxon>
        <taxon>Mycobacteriales</taxon>
        <taxon>Corynebacteriaceae</taxon>
        <taxon>Corynebacterium</taxon>
    </lineage>
</organism>
<dbReference type="PANTHER" id="PTHR10628">
    <property type="entry name" value="SIALIDASE"/>
    <property type="match status" value="1"/>
</dbReference>
<dbReference type="GO" id="GO:0004308">
    <property type="term" value="F:exo-alpha-sialidase activity"/>
    <property type="evidence" value="ECO:0007669"/>
    <property type="project" value="UniProtKB-EC"/>
</dbReference>
<feature type="region of interest" description="Disordered" evidence="5">
    <location>
        <begin position="359"/>
        <end position="389"/>
    </location>
</feature>
<dbReference type="AlphaFoldDB" id="A0ABD0BEX6"/>
<evidence type="ECO:0000313" key="8">
    <source>
        <dbReference type="Proteomes" id="UP001205910"/>
    </source>
</evidence>
<dbReference type="InterPro" id="IPR026856">
    <property type="entry name" value="Sialidase_fam"/>
</dbReference>
<evidence type="ECO:0000256" key="2">
    <source>
        <dbReference type="ARBA" id="ARBA00009348"/>
    </source>
</evidence>